<dbReference type="PRINTS" id="PR00081">
    <property type="entry name" value="GDHRDH"/>
</dbReference>
<dbReference type="PANTHER" id="PTHR43313">
    <property type="entry name" value="SHORT-CHAIN DEHYDROGENASE/REDUCTASE FAMILY 9C"/>
    <property type="match status" value="1"/>
</dbReference>
<evidence type="ECO:0000313" key="4">
    <source>
        <dbReference type="EMBL" id="QIV84897.1"/>
    </source>
</evidence>
<comment type="similarity">
    <text evidence="1 2">Belongs to the short-chain dehydrogenases/reductases (SDR) family.</text>
</comment>
<organism evidence="4 5">
    <name type="scientific">Mycolicibacterium frederiksbergense</name>
    <dbReference type="NCBI Taxonomy" id="117567"/>
    <lineage>
        <taxon>Bacteria</taxon>
        <taxon>Bacillati</taxon>
        <taxon>Actinomycetota</taxon>
        <taxon>Actinomycetes</taxon>
        <taxon>Mycobacteriales</taxon>
        <taxon>Mycobacteriaceae</taxon>
        <taxon>Mycolicibacterium</taxon>
    </lineage>
</organism>
<dbReference type="PANTHER" id="PTHR43313:SF1">
    <property type="entry name" value="3BETA-HYDROXYSTEROID DEHYDROGENASE DHS-16"/>
    <property type="match status" value="1"/>
</dbReference>
<dbReference type="Pfam" id="PF00106">
    <property type="entry name" value="adh_short"/>
    <property type="match status" value="1"/>
</dbReference>
<dbReference type="EMBL" id="CP038799">
    <property type="protein sequence ID" value="QIV84897.1"/>
    <property type="molecule type" value="Genomic_DNA"/>
</dbReference>
<dbReference type="Gene3D" id="3.40.50.720">
    <property type="entry name" value="NAD(P)-binding Rossmann-like Domain"/>
    <property type="match status" value="1"/>
</dbReference>
<evidence type="ECO:0000256" key="2">
    <source>
        <dbReference type="RuleBase" id="RU000363"/>
    </source>
</evidence>
<dbReference type="Proteomes" id="UP000501849">
    <property type="component" value="Chromosome"/>
</dbReference>
<dbReference type="InterPro" id="IPR057326">
    <property type="entry name" value="KR_dom"/>
</dbReference>
<dbReference type="SMART" id="SM00822">
    <property type="entry name" value="PKS_KR"/>
    <property type="match status" value="1"/>
</dbReference>
<dbReference type="PROSITE" id="PS00061">
    <property type="entry name" value="ADH_SHORT"/>
    <property type="match status" value="1"/>
</dbReference>
<dbReference type="PRINTS" id="PR00080">
    <property type="entry name" value="SDRFAMILY"/>
</dbReference>
<evidence type="ECO:0000256" key="1">
    <source>
        <dbReference type="ARBA" id="ARBA00006484"/>
    </source>
</evidence>
<dbReference type="SUPFAM" id="SSF51735">
    <property type="entry name" value="NAD(P)-binding Rossmann-fold domains"/>
    <property type="match status" value="1"/>
</dbReference>
<dbReference type="KEGG" id="mfre:EXE63_31465"/>
<protein>
    <submittedName>
        <fullName evidence="4">SDR family NAD(P)-dependent oxidoreductase</fullName>
    </submittedName>
</protein>
<evidence type="ECO:0000259" key="3">
    <source>
        <dbReference type="SMART" id="SM00822"/>
    </source>
</evidence>
<dbReference type="GO" id="GO:0016491">
    <property type="term" value="F:oxidoreductase activity"/>
    <property type="evidence" value="ECO:0007669"/>
    <property type="project" value="TreeGrafter"/>
</dbReference>
<reference evidence="4 5" key="1">
    <citation type="submission" date="2019-04" db="EMBL/GenBank/DDBJ databases">
        <title>Draft, Whole-Genome Sequence of the Anthracene-degrading Mycobacterium frederiksbergense LB501T, Isolated from a Polycyclic Aromatic Hydrocarbon (PAH)-Contaminated Soil.</title>
        <authorList>
            <person name="Augelletti F."/>
        </authorList>
    </citation>
    <scope>NUCLEOTIDE SEQUENCE [LARGE SCALE GENOMIC DNA]</scope>
    <source>
        <strain evidence="4 5">LB 501T</strain>
    </source>
</reference>
<name>A0A6H0SFV0_9MYCO</name>
<dbReference type="InterPro" id="IPR002347">
    <property type="entry name" value="SDR_fam"/>
</dbReference>
<feature type="domain" description="Ketoreductase" evidence="3">
    <location>
        <begin position="9"/>
        <end position="183"/>
    </location>
</feature>
<accession>A0A6H0SFV0</accession>
<sequence length="297" mass="31550">MTTSSEFRELAVVTGASTGIGAATARALAGRGFHVLAGVRREQDGDAIREPGIEPLILDITEADHIAALAARVNDDPQGRTLRALVNNAAVQANVPIEVFAIDEWRRMFEVNLFGQVAVTQMLLPALMRSKGRVINISSVGGRVAMATYGPYAATKFALEAVSDALRREMAPFGVGVVVIEPGAVRTEMLGRAIATAGESVSAMTPAQSRRYGALLQAVNAQAVSSTESGLPAGAAAEVIVKAVTVRKPRTRYTVGREAAMIRWLPLLPDRTLDRVFAAALRPHFPKEDGRYPAVPG</sequence>
<dbReference type="AlphaFoldDB" id="A0A6H0SFV0"/>
<dbReference type="GO" id="GO:0008202">
    <property type="term" value="P:steroid metabolic process"/>
    <property type="evidence" value="ECO:0007669"/>
    <property type="project" value="TreeGrafter"/>
</dbReference>
<keyword evidence="5" id="KW-1185">Reference proteome</keyword>
<proteinExistence type="inferred from homology"/>
<gene>
    <name evidence="4" type="ORF">EXE63_31465</name>
</gene>
<evidence type="ECO:0000313" key="5">
    <source>
        <dbReference type="Proteomes" id="UP000501849"/>
    </source>
</evidence>
<dbReference type="InterPro" id="IPR020904">
    <property type="entry name" value="Sc_DH/Rdtase_CS"/>
</dbReference>
<dbReference type="InterPro" id="IPR036291">
    <property type="entry name" value="NAD(P)-bd_dom_sf"/>
</dbReference>
<dbReference type="RefSeq" id="WP_168145206.1">
    <property type="nucleotide sequence ID" value="NZ_CP038799.1"/>
</dbReference>